<name>A0A0E9WA85_ANGAN</name>
<sequence>MHQAWTAVSHSELSSVELRGRGKRLKSVQMGGVAAAYAINVYPITGSQHFYN</sequence>
<proteinExistence type="predicted"/>
<reference evidence="1" key="2">
    <citation type="journal article" date="2015" name="Fish Shellfish Immunol.">
        <title>Early steps in the European eel (Anguilla anguilla)-Vibrio vulnificus interaction in the gills: Role of the RtxA13 toxin.</title>
        <authorList>
            <person name="Callol A."/>
            <person name="Pajuelo D."/>
            <person name="Ebbesson L."/>
            <person name="Teles M."/>
            <person name="MacKenzie S."/>
            <person name="Amaro C."/>
        </authorList>
    </citation>
    <scope>NUCLEOTIDE SEQUENCE</scope>
</reference>
<evidence type="ECO:0000313" key="1">
    <source>
        <dbReference type="EMBL" id="JAH86490.1"/>
    </source>
</evidence>
<protein>
    <submittedName>
        <fullName evidence="1">Uncharacterized protein</fullName>
    </submittedName>
</protein>
<accession>A0A0E9WA85</accession>
<dbReference type="EMBL" id="GBXM01022087">
    <property type="protein sequence ID" value="JAH86490.1"/>
    <property type="molecule type" value="Transcribed_RNA"/>
</dbReference>
<organism evidence="1">
    <name type="scientific">Anguilla anguilla</name>
    <name type="common">European freshwater eel</name>
    <name type="synonym">Muraena anguilla</name>
    <dbReference type="NCBI Taxonomy" id="7936"/>
    <lineage>
        <taxon>Eukaryota</taxon>
        <taxon>Metazoa</taxon>
        <taxon>Chordata</taxon>
        <taxon>Craniata</taxon>
        <taxon>Vertebrata</taxon>
        <taxon>Euteleostomi</taxon>
        <taxon>Actinopterygii</taxon>
        <taxon>Neopterygii</taxon>
        <taxon>Teleostei</taxon>
        <taxon>Anguilliformes</taxon>
        <taxon>Anguillidae</taxon>
        <taxon>Anguilla</taxon>
    </lineage>
</organism>
<reference evidence="1" key="1">
    <citation type="submission" date="2014-11" db="EMBL/GenBank/DDBJ databases">
        <authorList>
            <person name="Amaro Gonzalez C."/>
        </authorList>
    </citation>
    <scope>NUCLEOTIDE SEQUENCE</scope>
</reference>
<dbReference type="AlphaFoldDB" id="A0A0E9WA85"/>